<keyword evidence="1" id="KW-1133">Transmembrane helix</keyword>
<feature type="domain" description="Sensor histidine kinase NatK-like C-terminal" evidence="2">
    <location>
        <begin position="315"/>
        <end position="415"/>
    </location>
</feature>
<evidence type="ECO:0000259" key="2">
    <source>
        <dbReference type="Pfam" id="PF14501"/>
    </source>
</evidence>
<dbReference type="InterPro" id="IPR032834">
    <property type="entry name" value="NatK-like_C"/>
</dbReference>
<evidence type="ECO:0000256" key="1">
    <source>
        <dbReference type="SAM" id="Phobius"/>
    </source>
</evidence>
<evidence type="ECO:0000313" key="3">
    <source>
        <dbReference type="EMBL" id="CUM77323.1"/>
    </source>
</evidence>
<dbReference type="InterPro" id="IPR036890">
    <property type="entry name" value="HATPase_C_sf"/>
</dbReference>
<feature type="transmembrane region" description="Helical" evidence="1">
    <location>
        <begin position="175"/>
        <end position="195"/>
    </location>
</feature>
<dbReference type="GO" id="GO:0042802">
    <property type="term" value="F:identical protein binding"/>
    <property type="evidence" value="ECO:0007669"/>
    <property type="project" value="TreeGrafter"/>
</dbReference>
<sequence>MTFERAMVILFTKAAQTVIAERFTHTFFDNDGNRARKIFAYSFSVFIAIFVNLFFYKPIFNFLSIFLGLSAIALSYNGTIKRKCIFVFYILAVSCIIDLVVSAFLIKPFGYDGYSAFVSIFALLLLHAAQLITEKFFGNNLGIELNNRYWLFIIASLLVCIVTSIVIFMDKTVSSFSLSLVCGAFLLVNIIISYLMDDLVKSSQKALENQALRDQVSSYEREIMLQNENMEALRSFRHDMKRHFAEISVLASTGEIEQIKNYVSAMENNLVESRRLVDSGNTALDTVLNYMLQRAVDKKIQLNVKVVVPSDLKLSAYDMNIIFGNLLENAIEAQKDVKNPSIDLEINYLMDSLVVEISNRCLQKVIFKGGLPVTTKQSVREHGYGLKNVKKVLDKYISTLDFECSDERFTVKILMKI</sequence>
<feature type="transmembrane region" description="Helical" evidence="1">
    <location>
        <begin position="149"/>
        <end position="169"/>
    </location>
</feature>
<dbReference type="RefSeq" id="WP_055237102.1">
    <property type="nucleotide sequence ID" value="NZ_CYXM01000002.1"/>
</dbReference>
<accession>A0A173RHB5</accession>
<gene>
    <name evidence="3" type="ORF">ERS852580_00456</name>
</gene>
<keyword evidence="3" id="KW-0418">Kinase</keyword>
<feature type="transmembrane region" description="Helical" evidence="1">
    <location>
        <begin position="38"/>
        <end position="56"/>
    </location>
</feature>
<dbReference type="Gene3D" id="3.30.565.10">
    <property type="entry name" value="Histidine kinase-like ATPase, C-terminal domain"/>
    <property type="match status" value="1"/>
</dbReference>
<dbReference type="CDD" id="cd16935">
    <property type="entry name" value="HATPase_AgrC-ComD-like"/>
    <property type="match status" value="1"/>
</dbReference>
<feature type="transmembrane region" description="Helical" evidence="1">
    <location>
        <begin position="62"/>
        <end position="79"/>
    </location>
</feature>
<name>A0A173RHB5_9FIRM</name>
<dbReference type="PANTHER" id="PTHR40448:SF1">
    <property type="entry name" value="TWO-COMPONENT SENSOR HISTIDINE KINASE"/>
    <property type="match status" value="1"/>
</dbReference>
<dbReference type="PANTHER" id="PTHR40448">
    <property type="entry name" value="TWO-COMPONENT SENSOR HISTIDINE KINASE"/>
    <property type="match status" value="1"/>
</dbReference>
<dbReference type="OrthoDB" id="9816523at2"/>
<evidence type="ECO:0000313" key="4">
    <source>
        <dbReference type="Proteomes" id="UP000095673"/>
    </source>
</evidence>
<dbReference type="Proteomes" id="UP000095673">
    <property type="component" value="Unassembled WGS sequence"/>
</dbReference>
<proteinExistence type="predicted"/>
<feature type="transmembrane region" description="Helical" evidence="1">
    <location>
        <begin position="86"/>
        <end position="106"/>
    </location>
</feature>
<keyword evidence="1" id="KW-0472">Membrane</keyword>
<protein>
    <submittedName>
        <fullName evidence="3">Sensory histidine kinase DcuS</fullName>
    </submittedName>
</protein>
<organism evidence="3 4">
    <name type="scientific">Agathobacter rectalis</name>
    <dbReference type="NCBI Taxonomy" id="39491"/>
    <lineage>
        <taxon>Bacteria</taxon>
        <taxon>Bacillati</taxon>
        <taxon>Bacillota</taxon>
        <taxon>Clostridia</taxon>
        <taxon>Lachnospirales</taxon>
        <taxon>Lachnospiraceae</taxon>
        <taxon>Agathobacter</taxon>
    </lineage>
</organism>
<dbReference type="GO" id="GO:0016301">
    <property type="term" value="F:kinase activity"/>
    <property type="evidence" value="ECO:0007669"/>
    <property type="project" value="UniProtKB-KW"/>
</dbReference>
<dbReference type="Pfam" id="PF14501">
    <property type="entry name" value="HATPase_c_5"/>
    <property type="match status" value="1"/>
</dbReference>
<dbReference type="SUPFAM" id="SSF55874">
    <property type="entry name" value="ATPase domain of HSP90 chaperone/DNA topoisomerase II/histidine kinase"/>
    <property type="match status" value="1"/>
</dbReference>
<dbReference type="AlphaFoldDB" id="A0A173RHB5"/>
<keyword evidence="3" id="KW-0808">Transferase</keyword>
<reference evidence="3 4" key="1">
    <citation type="submission" date="2015-09" db="EMBL/GenBank/DDBJ databases">
        <authorList>
            <consortium name="Pathogen Informatics"/>
        </authorList>
    </citation>
    <scope>NUCLEOTIDE SEQUENCE [LARGE SCALE GENOMIC DNA]</scope>
    <source>
        <strain evidence="3 4">2789STDY5834968</strain>
    </source>
</reference>
<dbReference type="EMBL" id="CYXM01000002">
    <property type="protein sequence ID" value="CUM77323.1"/>
    <property type="molecule type" value="Genomic_DNA"/>
</dbReference>
<keyword evidence="1" id="KW-0812">Transmembrane</keyword>
<feature type="transmembrane region" description="Helical" evidence="1">
    <location>
        <begin position="118"/>
        <end position="137"/>
    </location>
</feature>